<dbReference type="SUPFAM" id="SSF56112">
    <property type="entry name" value="Protein kinase-like (PK-like)"/>
    <property type="match status" value="1"/>
</dbReference>
<dbReference type="Gene3D" id="1.10.510.10">
    <property type="entry name" value="Transferase(Phosphotransferase) domain 1"/>
    <property type="match status" value="1"/>
</dbReference>
<feature type="transmembrane region" description="Helical" evidence="1">
    <location>
        <begin position="285"/>
        <end position="303"/>
    </location>
</feature>
<reference evidence="3 4" key="1">
    <citation type="journal article" date="2016" name="Mol. Biol. Evol.">
        <title>Comparative Genomics of Early-Diverging Mushroom-Forming Fungi Provides Insights into the Origins of Lignocellulose Decay Capabilities.</title>
        <authorList>
            <person name="Nagy L.G."/>
            <person name="Riley R."/>
            <person name="Tritt A."/>
            <person name="Adam C."/>
            <person name="Daum C."/>
            <person name="Floudas D."/>
            <person name="Sun H."/>
            <person name="Yadav J.S."/>
            <person name="Pangilinan J."/>
            <person name="Larsson K.H."/>
            <person name="Matsuura K."/>
            <person name="Barry K."/>
            <person name="Labutti K."/>
            <person name="Kuo R."/>
            <person name="Ohm R.A."/>
            <person name="Bhattacharya S.S."/>
            <person name="Shirouzu T."/>
            <person name="Yoshinaga Y."/>
            <person name="Martin F.M."/>
            <person name="Grigoriev I.V."/>
            <person name="Hibbett D.S."/>
        </authorList>
    </citation>
    <scope>NUCLEOTIDE SEQUENCE [LARGE SCALE GENOMIC DNA]</scope>
    <source>
        <strain evidence="3 4">93-53</strain>
    </source>
</reference>
<keyword evidence="1" id="KW-1133">Transmembrane helix</keyword>
<feature type="domain" description="Protein kinase" evidence="2">
    <location>
        <begin position="1"/>
        <end position="315"/>
    </location>
</feature>
<dbReference type="InParanoid" id="A0A165IIE7"/>
<evidence type="ECO:0000256" key="1">
    <source>
        <dbReference type="SAM" id="Phobius"/>
    </source>
</evidence>
<dbReference type="STRING" id="1314785.A0A165IIE7"/>
<evidence type="ECO:0000313" key="4">
    <source>
        <dbReference type="Proteomes" id="UP000076871"/>
    </source>
</evidence>
<dbReference type="Proteomes" id="UP000076871">
    <property type="component" value="Unassembled WGS sequence"/>
</dbReference>
<gene>
    <name evidence="3" type="ORF">LAESUDRAFT_767619</name>
</gene>
<dbReference type="GeneID" id="63830798"/>
<accession>A0A165IIE7</accession>
<dbReference type="AlphaFoldDB" id="A0A165IIE7"/>
<dbReference type="GO" id="GO:0005524">
    <property type="term" value="F:ATP binding"/>
    <property type="evidence" value="ECO:0007669"/>
    <property type="project" value="InterPro"/>
</dbReference>
<proteinExistence type="predicted"/>
<dbReference type="OrthoDB" id="5987198at2759"/>
<dbReference type="SMART" id="SM00220">
    <property type="entry name" value="S_TKc"/>
    <property type="match status" value="1"/>
</dbReference>
<keyword evidence="1" id="KW-0812">Transmembrane</keyword>
<keyword evidence="4" id="KW-1185">Reference proteome</keyword>
<dbReference type="EMBL" id="KV427605">
    <property type="protein sequence ID" value="KZT13118.1"/>
    <property type="molecule type" value="Genomic_DNA"/>
</dbReference>
<dbReference type="PROSITE" id="PS50011">
    <property type="entry name" value="PROTEIN_KINASE_DOM"/>
    <property type="match status" value="1"/>
</dbReference>
<sequence>MLVYIKRAKTGDDESRIATMLSSPPLRGDPENHSVPILDSFQGANGESVLYLVMPFFRLIDEPPFSLVVEVVEFIDQILEGLQFLHKHGVAHRDCTYKNLMMDAREMFPRGHHPVRESKLPDGQTTAPYYRRADVHVKYYFVDYGISVHFPPNAQYKLVVGAKGRDQEVPELSEDQPYDPFKVDVFIIGNVFRHQFYEKFSNLDFLWPMVLSMTQDDPARRPSAAEAVAQWQIIKVTISPVLLRWRPKLRTEDVILTAMYDTVSLLDTAVYFGRRLFRWATDIQGSTLSILSVIVIGGVLTSARREMARDPKPVK</sequence>
<evidence type="ECO:0000313" key="3">
    <source>
        <dbReference type="EMBL" id="KZT13118.1"/>
    </source>
</evidence>
<name>A0A165IIE7_9APHY</name>
<organism evidence="3 4">
    <name type="scientific">Laetiporus sulphureus 93-53</name>
    <dbReference type="NCBI Taxonomy" id="1314785"/>
    <lineage>
        <taxon>Eukaryota</taxon>
        <taxon>Fungi</taxon>
        <taxon>Dikarya</taxon>
        <taxon>Basidiomycota</taxon>
        <taxon>Agaricomycotina</taxon>
        <taxon>Agaricomycetes</taxon>
        <taxon>Polyporales</taxon>
        <taxon>Laetiporus</taxon>
    </lineage>
</organism>
<dbReference type="InterPro" id="IPR000719">
    <property type="entry name" value="Prot_kinase_dom"/>
</dbReference>
<dbReference type="RefSeq" id="XP_040770628.1">
    <property type="nucleotide sequence ID" value="XM_040913770.1"/>
</dbReference>
<dbReference type="GO" id="GO:0004672">
    <property type="term" value="F:protein kinase activity"/>
    <property type="evidence" value="ECO:0007669"/>
    <property type="project" value="InterPro"/>
</dbReference>
<dbReference type="InterPro" id="IPR011009">
    <property type="entry name" value="Kinase-like_dom_sf"/>
</dbReference>
<keyword evidence="1" id="KW-0472">Membrane</keyword>
<protein>
    <recommendedName>
        <fullName evidence="2">Protein kinase domain-containing protein</fullName>
    </recommendedName>
</protein>
<evidence type="ECO:0000259" key="2">
    <source>
        <dbReference type="PROSITE" id="PS50011"/>
    </source>
</evidence>